<reference evidence="2" key="1">
    <citation type="submission" date="2014-09" db="EMBL/GenBank/DDBJ databases">
        <authorList>
            <person name="Magalhaes I.L.F."/>
            <person name="Oliveira U."/>
            <person name="Santos F.R."/>
            <person name="Vidigal T.H.D.A."/>
            <person name="Brescovit A.D."/>
            <person name="Santos A.J."/>
        </authorList>
    </citation>
    <scope>NUCLEOTIDE SEQUENCE</scope>
    <source>
        <tissue evidence="2">Shoot tissue taken approximately 20 cm above the soil surface</tissue>
    </source>
</reference>
<feature type="domain" description="F-box" evidence="1">
    <location>
        <begin position="16"/>
        <end position="63"/>
    </location>
</feature>
<dbReference type="SMART" id="SM00256">
    <property type="entry name" value="FBOX"/>
    <property type="match status" value="1"/>
</dbReference>
<dbReference type="InterPro" id="IPR036047">
    <property type="entry name" value="F-box-like_dom_sf"/>
</dbReference>
<dbReference type="AlphaFoldDB" id="A0A0A9HUM2"/>
<dbReference type="Gene3D" id="1.20.1280.50">
    <property type="match status" value="1"/>
</dbReference>
<dbReference type="SUPFAM" id="SSF81383">
    <property type="entry name" value="F-box domain"/>
    <property type="match status" value="1"/>
</dbReference>
<reference evidence="2" key="2">
    <citation type="journal article" date="2015" name="Data Brief">
        <title>Shoot transcriptome of the giant reed, Arundo donax.</title>
        <authorList>
            <person name="Barrero R.A."/>
            <person name="Guerrero F.D."/>
            <person name="Moolhuijzen P."/>
            <person name="Goolsby J.A."/>
            <person name="Tidwell J."/>
            <person name="Bellgard S.E."/>
            <person name="Bellgard M.I."/>
        </authorList>
    </citation>
    <scope>NUCLEOTIDE SEQUENCE</scope>
    <source>
        <tissue evidence="2">Shoot tissue taken approximately 20 cm above the soil surface</tissue>
    </source>
</reference>
<dbReference type="InterPro" id="IPR011043">
    <property type="entry name" value="Gal_Oxase/kelch_b-propeller"/>
</dbReference>
<dbReference type="Pfam" id="PF08268">
    <property type="entry name" value="FBA_3"/>
    <property type="match status" value="1"/>
</dbReference>
<dbReference type="InterPro" id="IPR017451">
    <property type="entry name" value="F-box-assoc_interact_dom"/>
</dbReference>
<dbReference type="EMBL" id="GBRH01158362">
    <property type="protein sequence ID" value="JAE39534.1"/>
    <property type="molecule type" value="Transcribed_RNA"/>
</dbReference>
<organism evidence="2">
    <name type="scientific">Arundo donax</name>
    <name type="common">Giant reed</name>
    <name type="synonym">Donax arundinaceus</name>
    <dbReference type="NCBI Taxonomy" id="35708"/>
    <lineage>
        <taxon>Eukaryota</taxon>
        <taxon>Viridiplantae</taxon>
        <taxon>Streptophyta</taxon>
        <taxon>Embryophyta</taxon>
        <taxon>Tracheophyta</taxon>
        <taxon>Spermatophyta</taxon>
        <taxon>Magnoliopsida</taxon>
        <taxon>Liliopsida</taxon>
        <taxon>Poales</taxon>
        <taxon>Poaceae</taxon>
        <taxon>PACMAD clade</taxon>
        <taxon>Arundinoideae</taxon>
        <taxon>Arundineae</taxon>
        <taxon>Arundo</taxon>
    </lineage>
</organism>
<dbReference type="InterPro" id="IPR001810">
    <property type="entry name" value="F-box_dom"/>
</dbReference>
<dbReference type="Pfam" id="PF00646">
    <property type="entry name" value="F-box"/>
    <property type="match status" value="1"/>
</dbReference>
<name>A0A0A9HUM2_ARUDO</name>
<proteinExistence type="predicted"/>
<dbReference type="NCBIfam" id="TIGR01640">
    <property type="entry name" value="F_box_assoc_1"/>
    <property type="match status" value="1"/>
</dbReference>
<dbReference type="CDD" id="cd22157">
    <property type="entry name" value="F-box_AtFBW1-like"/>
    <property type="match status" value="1"/>
</dbReference>
<dbReference type="InterPro" id="IPR013187">
    <property type="entry name" value="F-box-assoc_dom_typ3"/>
</dbReference>
<dbReference type="SUPFAM" id="SSF50965">
    <property type="entry name" value="Galactose oxidase, central domain"/>
    <property type="match status" value="1"/>
</dbReference>
<protein>
    <recommendedName>
        <fullName evidence="1">F-box domain-containing protein</fullName>
    </recommendedName>
</protein>
<dbReference type="PROSITE" id="PS50181">
    <property type="entry name" value="FBOX"/>
    <property type="match status" value="1"/>
</dbReference>
<evidence type="ECO:0000259" key="1">
    <source>
        <dbReference type="PROSITE" id="PS50181"/>
    </source>
</evidence>
<sequence length="388" mass="44755">MASTAGGRKRQRSPSIATAACIPEELVREILLRLPSKSVLRFRAVCKAWLRLLSDPGFALEHHRSQPDLPLVAFLRDASKELDAVDYCVEALELRTNDFRSVIRFTDSNERCSYFSIHASCDGLLLLSSKDDLCVCNPATHQWTRLPTPVRFSWFVGFYRHGPTGEYRALFYRGDGPSRNYYVLVAGSREGKSMGRLPSVDDGYEFDSNPKGKSALLNGNLHWPSHECHDHKILVLDTVTEVFHWMRPPPVIREHMPLLEMEDKLAVFSCDEDVTMVELWILQDYENQLWVCKYRVELPALEISTFPLDQDWLHFFMSREGVVLVTPQQRLLHYDMDGNLQEIFRCDGRLLKITRYVLKESLVRHAFFQIQDNVGDGEEELPLFFQGL</sequence>
<dbReference type="PANTHER" id="PTHR31672">
    <property type="entry name" value="BNACNNG10540D PROTEIN"/>
    <property type="match status" value="1"/>
</dbReference>
<dbReference type="InterPro" id="IPR050796">
    <property type="entry name" value="SCF_F-box_component"/>
</dbReference>
<evidence type="ECO:0000313" key="2">
    <source>
        <dbReference type="EMBL" id="JAE39534.1"/>
    </source>
</evidence>
<dbReference type="PANTHER" id="PTHR31672:SF2">
    <property type="entry name" value="F-BOX DOMAIN-CONTAINING PROTEIN"/>
    <property type="match status" value="1"/>
</dbReference>
<accession>A0A0A9HUM2</accession>